<feature type="compositionally biased region" description="Polar residues" evidence="1">
    <location>
        <begin position="81"/>
        <end position="95"/>
    </location>
</feature>
<evidence type="ECO:0000313" key="3">
    <source>
        <dbReference type="Proteomes" id="UP001358614"/>
    </source>
</evidence>
<dbReference type="Proteomes" id="UP001358614">
    <property type="component" value="Chromosome 1"/>
</dbReference>
<protein>
    <submittedName>
        <fullName evidence="2">Uncharacterized protein</fullName>
    </submittedName>
</protein>
<name>A0AAX4KJX8_9TREE</name>
<accession>A0AAX4KJX8</accession>
<dbReference type="AlphaFoldDB" id="A0AAX4KJX8"/>
<dbReference type="KEGG" id="ker:91103260"/>
<reference evidence="2 3" key="1">
    <citation type="submission" date="2024-01" db="EMBL/GenBank/DDBJ databases">
        <title>Comparative genomics of Cryptococcus and Kwoniella reveals pathogenesis evolution and contrasting modes of karyotype evolution via chromosome fusion or intercentromeric recombination.</title>
        <authorList>
            <person name="Coelho M.A."/>
            <person name="David-Palma M."/>
            <person name="Shea T."/>
            <person name="Bowers K."/>
            <person name="McGinley-Smith S."/>
            <person name="Mohammad A.W."/>
            <person name="Gnirke A."/>
            <person name="Yurkov A.M."/>
            <person name="Nowrousian M."/>
            <person name="Sun S."/>
            <person name="Cuomo C.A."/>
            <person name="Heitman J."/>
        </authorList>
    </citation>
    <scope>NUCLEOTIDE SEQUENCE [LARGE SCALE GENOMIC DNA]</scope>
    <source>
        <strain evidence="2 3">PYCC6329</strain>
    </source>
</reference>
<feature type="region of interest" description="Disordered" evidence="1">
    <location>
        <begin position="81"/>
        <end position="107"/>
    </location>
</feature>
<feature type="compositionally biased region" description="Basic and acidic residues" evidence="1">
    <location>
        <begin position="96"/>
        <end position="107"/>
    </location>
</feature>
<proteinExistence type="predicted"/>
<feature type="region of interest" description="Disordered" evidence="1">
    <location>
        <begin position="1"/>
        <end position="29"/>
    </location>
</feature>
<sequence>MLSNTKSNLSISTSSSTSIPCSRQSPTPTSAIEKIFSSLDKSITSLIDDLGLDEKTKHCPKAGTMWPTDVESVVRRCQPTLDSINESERNTSSNAPREEQPQGKEDWREFLDGVGVAHTIGVL</sequence>
<dbReference type="RefSeq" id="XP_066084336.1">
    <property type="nucleotide sequence ID" value="XM_066228239.1"/>
</dbReference>
<feature type="compositionally biased region" description="Polar residues" evidence="1">
    <location>
        <begin position="20"/>
        <end position="29"/>
    </location>
</feature>
<dbReference type="EMBL" id="CP144089">
    <property type="protein sequence ID" value="WWD06369.1"/>
    <property type="molecule type" value="Genomic_DNA"/>
</dbReference>
<dbReference type="GeneID" id="91103260"/>
<organism evidence="2 3">
    <name type="scientific">Kwoniella europaea PYCC6329</name>
    <dbReference type="NCBI Taxonomy" id="1423913"/>
    <lineage>
        <taxon>Eukaryota</taxon>
        <taxon>Fungi</taxon>
        <taxon>Dikarya</taxon>
        <taxon>Basidiomycota</taxon>
        <taxon>Agaricomycotina</taxon>
        <taxon>Tremellomycetes</taxon>
        <taxon>Tremellales</taxon>
        <taxon>Cryptococcaceae</taxon>
        <taxon>Kwoniella</taxon>
    </lineage>
</organism>
<feature type="compositionally biased region" description="Low complexity" evidence="1">
    <location>
        <begin position="1"/>
        <end position="19"/>
    </location>
</feature>
<evidence type="ECO:0000313" key="2">
    <source>
        <dbReference type="EMBL" id="WWD06369.1"/>
    </source>
</evidence>
<evidence type="ECO:0000256" key="1">
    <source>
        <dbReference type="SAM" id="MobiDB-lite"/>
    </source>
</evidence>
<keyword evidence="3" id="KW-1185">Reference proteome</keyword>
<gene>
    <name evidence="2" type="ORF">V865_004459</name>
</gene>